<reference evidence="7" key="1">
    <citation type="submission" date="2022-03" db="EMBL/GenBank/DDBJ databases">
        <authorList>
            <person name="Martin C."/>
        </authorList>
    </citation>
    <scope>NUCLEOTIDE SEQUENCE</scope>
</reference>
<organism evidence="7 8">
    <name type="scientific">Owenia fusiformis</name>
    <name type="common">Polychaete worm</name>
    <dbReference type="NCBI Taxonomy" id="6347"/>
    <lineage>
        <taxon>Eukaryota</taxon>
        <taxon>Metazoa</taxon>
        <taxon>Spiralia</taxon>
        <taxon>Lophotrochozoa</taxon>
        <taxon>Annelida</taxon>
        <taxon>Polychaeta</taxon>
        <taxon>Sedentaria</taxon>
        <taxon>Canalipalpata</taxon>
        <taxon>Sabellida</taxon>
        <taxon>Oweniida</taxon>
        <taxon>Oweniidae</taxon>
        <taxon>Owenia</taxon>
    </lineage>
</organism>
<protein>
    <submittedName>
        <fullName evidence="7">Uncharacterized protein</fullName>
    </submittedName>
</protein>
<accession>A0A8J1XVW3</accession>
<keyword evidence="3" id="KW-0813">Transport</keyword>
<keyword evidence="6" id="KW-0472">Membrane</keyword>
<comment type="caution">
    <text evidence="7">The sequence shown here is derived from an EMBL/GenBank/DDBJ whole genome shotgun (WGS) entry which is preliminary data.</text>
</comment>
<comment type="subcellular location">
    <subcellularLocation>
        <location evidence="1">Membrane</location>
        <topology evidence="1">Multi-pass membrane protein</topology>
    </subcellularLocation>
</comment>
<sequence>MEKTKDDSESPMENGQGATRNEHDHEDIIVKTTEEDLNMYRLLYNVEDTPEIGFTILAALQQAILSISGCIIQPLIIVSMICASDDVDARSQIVSTSLCMAGLATILQCTFGVRLPIIQGGSSSFFPAIAAIMALEKLRCKSVDHISLAIAVNSTGTNPLNMTIVENTSQPYNPEMWKLRASEVSGCLMMASLVQIVIGASGILGLILKFVGPLTITPVIALVGLSLTDAAYLNSQSQWGIAFLTATLILLFAVYLGRVKVPVPSYNRKEGCTTSSFTLFSIIAYILGISIAWGFCGILTVTNVFPDDPNSPTYNARTDARVQSIKEASWFFFPYPGQFGRPTFNIGGFVGILAAVLCSIVESVADYNTAARICDIPPPPQHAINRGILIEGIASLISGAVGVCHATTSYSGNISAIGITRVGSRIVFQLAGGIILLAGMFGKFGAVMACIPDPVLGGSIFVLFSLLTALGLSSLRYVDMRSTRNHVILGTSLFGGLMSATWMKLHPGVIKTGSSEIDQLLDVFFGTAMFVGGTFGFVLDNTVPGTPEERGLVAWRQDHDIKKEERNDSMAESENKTYDLPLITPCLKRTSMCACIPFLPSFKPSVIFKRCHRKRDISNRGQNDTEQEMGLVNNL</sequence>
<comment type="similarity">
    <text evidence="2">Belongs to the nucleobase:cation symporter-2 (NCS2) (TC 2.A.40) family.</text>
</comment>
<dbReference type="GO" id="GO:0022857">
    <property type="term" value="F:transmembrane transporter activity"/>
    <property type="evidence" value="ECO:0007669"/>
    <property type="project" value="InterPro"/>
</dbReference>
<keyword evidence="5" id="KW-1133">Transmembrane helix</keyword>
<dbReference type="InterPro" id="IPR006042">
    <property type="entry name" value="Xan_ur_permease"/>
</dbReference>
<evidence type="ECO:0000256" key="2">
    <source>
        <dbReference type="ARBA" id="ARBA00008821"/>
    </source>
</evidence>
<evidence type="ECO:0000256" key="6">
    <source>
        <dbReference type="ARBA" id="ARBA00023136"/>
    </source>
</evidence>
<dbReference type="Pfam" id="PF00860">
    <property type="entry name" value="Xan_ur_permease"/>
    <property type="match status" value="1"/>
</dbReference>
<name>A0A8J1XVW3_OWEFU</name>
<evidence type="ECO:0000313" key="8">
    <source>
        <dbReference type="Proteomes" id="UP000749559"/>
    </source>
</evidence>
<dbReference type="AlphaFoldDB" id="A0A8J1XVW3"/>
<evidence type="ECO:0000256" key="3">
    <source>
        <dbReference type="ARBA" id="ARBA00022448"/>
    </source>
</evidence>
<dbReference type="PANTHER" id="PTHR11119">
    <property type="entry name" value="XANTHINE-URACIL / VITAMIN C PERMEASE FAMILY MEMBER"/>
    <property type="match status" value="1"/>
</dbReference>
<evidence type="ECO:0000256" key="5">
    <source>
        <dbReference type="ARBA" id="ARBA00022989"/>
    </source>
</evidence>
<dbReference type="EMBL" id="CAIIXF020000006">
    <property type="protein sequence ID" value="CAH1786693.1"/>
    <property type="molecule type" value="Genomic_DNA"/>
</dbReference>
<dbReference type="Proteomes" id="UP000749559">
    <property type="component" value="Unassembled WGS sequence"/>
</dbReference>
<evidence type="ECO:0000256" key="4">
    <source>
        <dbReference type="ARBA" id="ARBA00022692"/>
    </source>
</evidence>
<keyword evidence="8" id="KW-1185">Reference proteome</keyword>
<proteinExistence type="inferred from homology"/>
<evidence type="ECO:0000313" key="7">
    <source>
        <dbReference type="EMBL" id="CAH1786693.1"/>
    </source>
</evidence>
<dbReference type="PROSITE" id="PS01116">
    <property type="entry name" value="XANTH_URACIL_PERMASE"/>
    <property type="match status" value="1"/>
</dbReference>
<gene>
    <name evidence="7" type="ORF">OFUS_LOCUS12536</name>
</gene>
<dbReference type="GO" id="GO:0005886">
    <property type="term" value="C:plasma membrane"/>
    <property type="evidence" value="ECO:0007669"/>
    <property type="project" value="UniProtKB-ARBA"/>
</dbReference>
<dbReference type="NCBIfam" id="NF037981">
    <property type="entry name" value="NCS2_1"/>
    <property type="match status" value="1"/>
</dbReference>
<keyword evidence="4" id="KW-0812">Transmembrane</keyword>
<dbReference type="OrthoDB" id="1641903at2759"/>
<dbReference type="InterPro" id="IPR006043">
    <property type="entry name" value="NCS2"/>
</dbReference>
<evidence type="ECO:0000256" key="1">
    <source>
        <dbReference type="ARBA" id="ARBA00004141"/>
    </source>
</evidence>